<dbReference type="OrthoDB" id="9831999at2"/>
<dbReference type="Proteomes" id="UP000184932">
    <property type="component" value="Unassembled WGS sequence"/>
</dbReference>
<protein>
    <submittedName>
        <fullName evidence="2">Uncharacterized protein</fullName>
    </submittedName>
</protein>
<dbReference type="RefSeq" id="WP_074256352.1">
    <property type="nucleotide sequence ID" value="NZ_FSRL01000001.1"/>
</dbReference>
<keyword evidence="1" id="KW-0472">Membrane</keyword>
<dbReference type="AlphaFoldDB" id="A0A1N6G9W5"/>
<evidence type="ECO:0000313" key="2">
    <source>
        <dbReference type="EMBL" id="SIO04315.1"/>
    </source>
</evidence>
<gene>
    <name evidence="2" type="ORF">SAMN05444002_2318</name>
</gene>
<keyword evidence="1" id="KW-1133">Transmembrane helix</keyword>
<organism evidence="2 3">
    <name type="scientific">Vannielia litorea</name>
    <dbReference type="NCBI Taxonomy" id="1217970"/>
    <lineage>
        <taxon>Bacteria</taxon>
        <taxon>Pseudomonadati</taxon>
        <taxon>Pseudomonadota</taxon>
        <taxon>Alphaproteobacteria</taxon>
        <taxon>Rhodobacterales</taxon>
        <taxon>Paracoccaceae</taxon>
        <taxon>Vannielia</taxon>
    </lineage>
</organism>
<keyword evidence="1" id="KW-0812">Transmembrane</keyword>
<evidence type="ECO:0000256" key="1">
    <source>
        <dbReference type="SAM" id="Phobius"/>
    </source>
</evidence>
<feature type="transmembrane region" description="Helical" evidence="1">
    <location>
        <begin position="161"/>
        <end position="182"/>
    </location>
</feature>
<sequence>MNHEAKKILLRTLTEQVVTETLKVNAGASVKSTSTKHGEIMAKVARWQQQLEGIRRDLRSSEGLLSVRYGNPRKLDYAGRQSLRSHQANIAGLRQQALVLAQAIADLLAAMTGPDLAWEALGKAFEKLVDGGDDLGLTAQESQELTATIKQLDPGGGGTDYIPAPTMMTDIITLCIALFVILTRKKS</sequence>
<keyword evidence="3" id="KW-1185">Reference proteome</keyword>
<dbReference type="STRING" id="1217970.SAMN05444002_2318"/>
<name>A0A1N6G9W5_9RHOB</name>
<accession>A0A1N6G9W5</accession>
<proteinExistence type="predicted"/>
<reference evidence="3" key="1">
    <citation type="submission" date="2016-11" db="EMBL/GenBank/DDBJ databases">
        <authorList>
            <person name="Varghese N."/>
            <person name="Submissions S."/>
        </authorList>
    </citation>
    <scope>NUCLEOTIDE SEQUENCE [LARGE SCALE GENOMIC DNA]</scope>
    <source>
        <strain evidence="3">DSM 29440</strain>
    </source>
</reference>
<dbReference type="EMBL" id="FSRL01000001">
    <property type="protein sequence ID" value="SIO04315.1"/>
    <property type="molecule type" value="Genomic_DNA"/>
</dbReference>
<evidence type="ECO:0000313" key="3">
    <source>
        <dbReference type="Proteomes" id="UP000184932"/>
    </source>
</evidence>